<feature type="compositionally biased region" description="Polar residues" evidence="8">
    <location>
        <begin position="89"/>
        <end position="111"/>
    </location>
</feature>
<keyword evidence="12" id="KW-1185">Reference proteome</keyword>
<evidence type="ECO:0000313" key="12">
    <source>
        <dbReference type="Proteomes" id="UP001305647"/>
    </source>
</evidence>
<proteinExistence type="inferred from homology"/>
<evidence type="ECO:0000256" key="1">
    <source>
        <dbReference type="ARBA" id="ARBA00003420"/>
    </source>
</evidence>
<evidence type="ECO:0000256" key="8">
    <source>
        <dbReference type="SAM" id="MobiDB-lite"/>
    </source>
</evidence>
<protein>
    <submittedName>
        <fullName evidence="11">TPT-domain-containing protein</fullName>
    </submittedName>
</protein>
<evidence type="ECO:0000256" key="9">
    <source>
        <dbReference type="SAM" id="Phobius"/>
    </source>
</evidence>
<dbReference type="EMBL" id="MU863634">
    <property type="protein sequence ID" value="KAK4101640.1"/>
    <property type="molecule type" value="Genomic_DNA"/>
</dbReference>
<evidence type="ECO:0000259" key="10">
    <source>
        <dbReference type="Pfam" id="PF03151"/>
    </source>
</evidence>
<comment type="subunit">
    <text evidence="4">Homooligomer.</text>
</comment>
<keyword evidence="5 9" id="KW-0812">Transmembrane</keyword>
<evidence type="ECO:0000256" key="6">
    <source>
        <dbReference type="ARBA" id="ARBA00022989"/>
    </source>
</evidence>
<evidence type="ECO:0000256" key="5">
    <source>
        <dbReference type="ARBA" id="ARBA00022692"/>
    </source>
</evidence>
<keyword evidence="6 9" id="KW-1133">Transmembrane helix</keyword>
<reference evidence="11" key="2">
    <citation type="submission" date="2023-05" db="EMBL/GenBank/DDBJ databases">
        <authorList>
            <consortium name="Lawrence Berkeley National Laboratory"/>
            <person name="Steindorff A."/>
            <person name="Hensen N."/>
            <person name="Bonometti L."/>
            <person name="Westerberg I."/>
            <person name="Brannstrom I.O."/>
            <person name="Guillou S."/>
            <person name="Cros-Aarteil S."/>
            <person name="Calhoun S."/>
            <person name="Haridas S."/>
            <person name="Kuo A."/>
            <person name="Mondo S."/>
            <person name="Pangilinan J."/>
            <person name="Riley R."/>
            <person name="Labutti K."/>
            <person name="Andreopoulos B."/>
            <person name="Lipzen A."/>
            <person name="Chen C."/>
            <person name="Yanf M."/>
            <person name="Daum C."/>
            <person name="Ng V."/>
            <person name="Clum A."/>
            <person name="Ohm R."/>
            <person name="Martin F."/>
            <person name="Silar P."/>
            <person name="Natvig D."/>
            <person name="Lalanne C."/>
            <person name="Gautier V."/>
            <person name="Ament-Velasquez S.L."/>
            <person name="Kruys A."/>
            <person name="Hutchinson M.I."/>
            <person name="Powell A.J."/>
            <person name="Barry K."/>
            <person name="Miller A.N."/>
            <person name="Grigoriev I.V."/>
            <person name="Debuchy R."/>
            <person name="Gladieux P."/>
            <person name="Thoren M.H."/>
            <person name="Johannesson H."/>
        </authorList>
    </citation>
    <scope>NUCLEOTIDE SEQUENCE</scope>
    <source>
        <strain evidence="11">CBS 757.83</strain>
    </source>
</reference>
<accession>A0AAN6Q124</accession>
<feature type="compositionally biased region" description="Basic residues" evidence="8">
    <location>
        <begin position="161"/>
        <end position="171"/>
    </location>
</feature>
<feature type="transmembrane region" description="Helical" evidence="9">
    <location>
        <begin position="473"/>
        <end position="495"/>
    </location>
</feature>
<feature type="compositionally biased region" description="Low complexity" evidence="8">
    <location>
        <begin position="1"/>
        <end position="21"/>
    </location>
</feature>
<evidence type="ECO:0000256" key="4">
    <source>
        <dbReference type="ARBA" id="ARBA00011182"/>
    </source>
</evidence>
<feature type="transmembrane region" description="Helical" evidence="9">
    <location>
        <begin position="501"/>
        <end position="520"/>
    </location>
</feature>
<comment type="similarity">
    <text evidence="3">Belongs to the TPT transporter family. SLC35D subfamily.</text>
</comment>
<dbReference type="InterPro" id="IPR004853">
    <property type="entry name" value="Sugar_P_trans_dom"/>
</dbReference>
<organism evidence="11 12">
    <name type="scientific">Parathielavia hyrcaniae</name>
    <dbReference type="NCBI Taxonomy" id="113614"/>
    <lineage>
        <taxon>Eukaryota</taxon>
        <taxon>Fungi</taxon>
        <taxon>Dikarya</taxon>
        <taxon>Ascomycota</taxon>
        <taxon>Pezizomycotina</taxon>
        <taxon>Sordariomycetes</taxon>
        <taxon>Sordariomycetidae</taxon>
        <taxon>Sordariales</taxon>
        <taxon>Chaetomiaceae</taxon>
        <taxon>Parathielavia</taxon>
    </lineage>
</organism>
<feature type="region of interest" description="Disordered" evidence="8">
    <location>
        <begin position="541"/>
        <end position="572"/>
    </location>
</feature>
<feature type="domain" description="Sugar phosphate transporter" evidence="10">
    <location>
        <begin position="204"/>
        <end position="518"/>
    </location>
</feature>
<comment type="caution">
    <text evidence="11">The sequence shown here is derived from an EMBL/GenBank/DDBJ whole genome shotgun (WGS) entry which is preliminary data.</text>
</comment>
<feature type="compositionally biased region" description="Acidic residues" evidence="8">
    <location>
        <begin position="138"/>
        <end position="155"/>
    </location>
</feature>
<dbReference type="AlphaFoldDB" id="A0AAN6Q124"/>
<evidence type="ECO:0000256" key="7">
    <source>
        <dbReference type="ARBA" id="ARBA00023136"/>
    </source>
</evidence>
<keyword evidence="7 9" id="KW-0472">Membrane</keyword>
<gene>
    <name evidence="11" type="ORF">N658DRAFT_496066</name>
</gene>
<feature type="compositionally biased region" description="Acidic residues" evidence="8">
    <location>
        <begin position="117"/>
        <end position="129"/>
    </location>
</feature>
<dbReference type="GO" id="GO:0005789">
    <property type="term" value="C:endoplasmic reticulum membrane"/>
    <property type="evidence" value="ECO:0007669"/>
    <property type="project" value="UniProtKB-SubCell"/>
</dbReference>
<feature type="transmembrane region" description="Helical" evidence="9">
    <location>
        <begin position="369"/>
        <end position="394"/>
    </location>
</feature>
<comment type="function">
    <text evidence="1">Involved in the import of GDP-mannose from the cytoplasm into the Golgi lumen.</text>
</comment>
<feature type="transmembrane region" description="Helical" evidence="9">
    <location>
        <begin position="406"/>
        <end position="424"/>
    </location>
</feature>
<feature type="transmembrane region" description="Helical" evidence="9">
    <location>
        <begin position="313"/>
        <end position="337"/>
    </location>
</feature>
<sequence>MSSLPPLNTLSPESLPSSSTEADLTSSRPSDPVPNLSPPFASGHATPTASGSEALLVSAPPQGPGADLARDGIEMDAVAPSGHRRRRSSLINPANASSSRQRSPRATSQSIRAPIGVDDEDKIVEESSDEGSPRPGEVLDEGYMTDEDLHDDEETGLTGKDKRRKRRKRTRNQLLDQRIAKDDISPEEKKQADLTVARRLLINGALIGLWYFFSLLISLYNKWMFSPDKLNFRFPMFTTATHFFVQFTLASLILFLFPSLRPKNGHKSDLGQSRHEPEPERPVMTKLFYLTRIGPCGVATGLDIGLGNTSLQFITLTFYTMCKSSSLAFVLLFAFLFRLESPTWKLVGIIATMTLGVVMMVAGEVEFKLGGFVLVISAAFFSGFRWGLTQILLLRNPATSNPFSSIFFLAPVMFLTLISIALPVEGAGPLLAGLRHIADDRGALVAPLIILFPGVIAFLMTASEFALLQRTSVVTLSIAGIFKEAVTILAAALVFGDTMTAVNVVGLVVTLAAIAAYNWIKIAKMRSEVQTDVHRGHLAAAEEEVLPGGSNSSGSGSGSDGEDGHGEEAGLLKGSMDNDEVLFTADGGDVVAGSGPALVHGTADGSVPRDGRTD</sequence>
<evidence type="ECO:0000256" key="2">
    <source>
        <dbReference type="ARBA" id="ARBA00004477"/>
    </source>
</evidence>
<name>A0AAN6Q124_9PEZI</name>
<dbReference type="Pfam" id="PF03151">
    <property type="entry name" value="TPT"/>
    <property type="match status" value="1"/>
</dbReference>
<feature type="transmembrane region" description="Helical" evidence="9">
    <location>
        <begin position="444"/>
        <end position="461"/>
    </location>
</feature>
<reference evidence="11" key="1">
    <citation type="journal article" date="2023" name="Mol. Phylogenet. Evol.">
        <title>Genome-scale phylogeny and comparative genomics of the fungal order Sordariales.</title>
        <authorList>
            <person name="Hensen N."/>
            <person name="Bonometti L."/>
            <person name="Westerberg I."/>
            <person name="Brannstrom I.O."/>
            <person name="Guillou S."/>
            <person name="Cros-Aarteil S."/>
            <person name="Calhoun S."/>
            <person name="Haridas S."/>
            <person name="Kuo A."/>
            <person name="Mondo S."/>
            <person name="Pangilinan J."/>
            <person name="Riley R."/>
            <person name="LaButti K."/>
            <person name="Andreopoulos B."/>
            <person name="Lipzen A."/>
            <person name="Chen C."/>
            <person name="Yan M."/>
            <person name="Daum C."/>
            <person name="Ng V."/>
            <person name="Clum A."/>
            <person name="Steindorff A."/>
            <person name="Ohm R.A."/>
            <person name="Martin F."/>
            <person name="Silar P."/>
            <person name="Natvig D.O."/>
            <person name="Lalanne C."/>
            <person name="Gautier V."/>
            <person name="Ament-Velasquez S.L."/>
            <person name="Kruys A."/>
            <person name="Hutchinson M.I."/>
            <person name="Powell A.J."/>
            <person name="Barry K."/>
            <person name="Miller A.N."/>
            <person name="Grigoriev I.V."/>
            <person name="Debuchy R."/>
            <person name="Gladieux P."/>
            <person name="Hiltunen Thoren M."/>
            <person name="Johannesson H."/>
        </authorList>
    </citation>
    <scope>NUCLEOTIDE SEQUENCE</scope>
    <source>
        <strain evidence="11">CBS 757.83</strain>
    </source>
</reference>
<dbReference type="PANTHER" id="PTHR11132">
    <property type="entry name" value="SOLUTE CARRIER FAMILY 35"/>
    <property type="match status" value="1"/>
</dbReference>
<evidence type="ECO:0000313" key="11">
    <source>
        <dbReference type="EMBL" id="KAK4101640.1"/>
    </source>
</evidence>
<feature type="region of interest" description="Disordered" evidence="8">
    <location>
        <begin position="594"/>
        <end position="614"/>
    </location>
</feature>
<feature type="transmembrane region" description="Helical" evidence="9">
    <location>
        <begin position="240"/>
        <end position="257"/>
    </location>
</feature>
<feature type="transmembrane region" description="Helical" evidence="9">
    <location>
        <begin position="200"/>
        <end position="220"/>
    </location>
</feature>
<evidence type="ECO:0000256" key="3">
    <source>
        <dbReference type="ARBA" id="ARBA00010425"/>
    </source>
</evidence>
<dbReference type="Proteomes" id="UP001305647">
    <property type="component" value="Unassembled WGS sequence"/>
</dbReference>
<feature type="region of interest" description="Disordered" evidence="8">
    <location>
        <begin position="1"/>
        <end position="182"/>
    </location>
</feature>
<dbReference type="InterPro" id="IPR050186">
    <property type="entry name" value="TPT_transporter"/>
</dbReference>
<comment type="subcellular location">
    <subcellularLocation>
        <location evidence="2">Endoplasmic reticulum membrane</location>
        <topology evidence="2">Multi-pass membrane protein</topology>
    </subcellularLocation>
</comment>
<feature type="transmembrane region" description="Helical" evidence="9">
    <location>
        <begin position="344"/>
        <end position="363"/>
    </location>
</feature>